<protein>
    <recommendedName>
        <fullName evidence="4">Secreted protein</fullName>
    </recommendedName>
</protein>
<accession>A0A9Y2IPA0</accession>
<organism evidence="2 3">
    <name type="scientific">Amycolatopsis carbonis</name>
    <dbReference type="NCBI Taxonomy" id="715471"/>
    <lineage>
        <taxon>Bacteria</taxon>
        <taxon>Bacillati</taxon>
        <taxon>Actinomycetota</taxon>
        <taxon>Actinomycetes</taxon>
        <taxon>Pseudonocardiales</taxon>
        <taxon>Pseudonocardiaceae</taxon>
        <taxon>Amycolatopsis</taxon>
    </lineage>
</organism>
<reference evidence="2 3" key="1">
    <citation type="submission" date="2023-06" db="EMBL/GenBank/DDBJ databases">
        <authorList>
            <person name="Oyuntsetseg B."/>
            <person name="Kim S.B."/>
        </authorList>
    </citation>
    <scope>NUCLEOTIDE SEQUENCE [LARGE SCALE GENOMIC DNA]</scope>
    <source>
        <strain evidence="2 3">2-15</strain>
    </source>
</reference>
<keyword evidence="3" id="KW-1185">Reference proteome</keyword>
<feature type="signal peptide" evidence="1">
    <location>
        <begin position="1"/>
        <end position="25"/>
    </location>
</feature>
<dbReference type="KEGG" id="acab:QRX50_20745"/>
<gene>
    <name evidence="2" type="ORF">QRX50_20745</name>
</gene>
<dbReference type="RefSeq" id="WP_285973575.1">
    <property type="nucleotide sequence ID" value="NZ_CP127294.1"/>
</dbReference>
<feature type="chain" id="PRO_5040828765" description="Secreted protein" evidence="1">
    <location>
        <begin position="26"/>
        <end position="142"/>
    </location>
</feature>
<keyword evidence="1" id="KW-0732">Signal</keyword>
<evidence type="ECO:0000256" key="1">
    <source>
        <dbReference type="SAM" id="SignalP"/>
    </source>
</evidence>
<evidence type="ECO:0000313" key="3">
    <source>
        <dbReference type="Proteomes" id="UP001236014"/>
    </source>
</evidence>
<name>A0A9Y2IPA0_9PSEU</name>
<sequence>MRFKMGAVLAAAASLTFGLSGVASAAPAATDQVAQVPAATAMAACAGPVSPDGGAGACFNPTGEHLLNCDLLADGHHPEVYYFRSTSPNTLRHISDAPEAGNCVDHDLADIPESGWIDVQACNYEGNTELSCSNFVREYAAG</sequence>
<dbReference type="Proteomes" id="UP001236014">
    <property type="component" value="Chromosome"/>
</dbReference>
<evidence type="ECO:0000313" key="2">
    <source>
        <dbReference type="EMBL" id="WIX83014.1"/>
    </source>
</evidence>
<proteinExistence type="predicted"/>
<dbReference type="AlphaFoldDB" id="A0A9Y2IPA0"/>
<dbReference type="EMBL" id="CP127294">
    <property type="protein sequence ID" value="WIX83014.1"/>
    <property type="molecule type" value="Genomic_DNA"/>
</dbReference>
<evidence type="ECO:0008006" key="4">
    <source>
        <dbReference type="Google" id="ProtNLM"/>
    </source>
</evidence>